<dbReference type="Gene3D" id="2.40.10.220">
    <property type="entry name" value="predicted glycosyltransferase like domains"/>
    <property type="match status" value="1"/>
</dbReference>
<evidence type="ECO:0000259" key="1">
    <source>
        <dbReference type="Pfam" id="PF07238"/>
    </source>
</evidence>
<dbReference type="Proteomes" id="UP000003374">
    <property type="component" value="Unassembled WGS sequence"/>
</dbReference>
<dbReference type="Pfam" id="PF07238">
    <property type="entry name" value="PilZ"/>
    <property type="match status" value="1"/>
</dbReference>
<comment type="caution">
    <text evidence="2">The sequence shown here is derived from an EMBL/GenBank/DDBJ whole genome shotgun (WGS) entry which is preliminary data.</text>
</comment>
<organism evidence="2 3">
    <name type="scientific">Nitrococcus mobilis Nb-231</name>
    <dbReference type="NCBI Taxonomy" id="314278"/>
    <lineage>
        <taxon>Bacteria</taxon>
        <taxon>Pseudomonadati</taxon>
        <taxon>Pseudomonadota</taxon>
        <taxon>Gammaproteobacteria</taxon>
        <taxon>Chromatiales</taxon>
        <taxon>Ectothiorhodospiraceae</taxon>
        <taxon>Nitrococcus</taxon>
    </lineage>
</organism>
<dbReference type="InterPro" id="IPR009875">
    <property type="entry name" value="PilZ_domain"/>
</dbReference>
<dbReference type="GO" id="GO:0035438">
    <property type="term" value="F:cyclic-di-GMP binding"/>
    <property type="evidence" value="ECO:0007669"/>
    <property type="project" value="InterPro"/>
</dbReference>
<dbReference type="AlphaFoldDB" id="A4BS66"/>
<dbReference type="STRING" id="314278.NB231_01504"/>
<dbReference type="OrthoDB" id="5796858at2"/>
<reference evidence="2 3" key="1">
    <citation type="submission" date="2006-02" db="EMBL/GenBank/DDBJ databases">
        <authorList>
            <person name="Waterbury J."/>
            <person name="Ferriera S."/>
            <person name="Johnson J."/>
            <person name="Kravitz S."/>
            <person name="Halpern A."/>
            <person name="Remington K."/>
            <person name="Beeson K."/>
            <person name="Tran B."/>
            <person name="Rogers Y.-H."/>
            <person name="Friedman R."/>
            <person name="Venter J.C."/>
        </authorList>
    </citation>
    <scope>NUCLEOTIDE SEQUENCE [LARGE SCALE GENOMIC DNA]</scope>
    <source>
        <strain evidence="2 3">Nb-231</strain>
    </source>
</reference>
<sequence length="207" mass="23619">MQEETKVADRQLCGSLKDRRENFRITDEVLLDYRCLSRQEALLRRQAPAQDASSAFALVPEMNELRQQTAILRRQAEQESAVIARLIEHLDRKVDRVIGVLMVHELGSRCPQPVTVDISADGMGFSSTEVLEVGQVLDIRLMIPATGYGLHTFAQVMRCGESGKHSGSRVGVQFQFLRDYDREALVQHLLQRQSMLLRQRKQDLEEE</sequence>
<name>A4BS66_9GAMM</name>
<dbReference type="HOGENOM" id="CLU_095677_1_0_6"/>
<evidence type="ECO:0000313" key="2">
    <source>
        <dbReference type="EMBL" id="EAR21545.1"/>
    </source>
</evidence>
<evidence type="ECO:0000313" key="3">
    <source>
        <dbReference type="Proteomes" id="UP000003374"/>
    </source>
</evidence>
<protein>
    <recommendedName>
        <fullName evidence="1">PilZ domain-containing protein</fullName>
    </recommendedName>
</protein>
<proteinExistence type="predicted"/>
<dbReference type="EMBL" id="AAOF01000008">
    <property type="protein sequence ID" value="EAR21545.1"/>
    <property type="molecule type" value="Genomic_DNA"/>
</dbReference>
<feature type="domain" description="PilZ" evidence="1">
    <location>
        <begin position="113"/>
        <end position="190"/>
    </location>
</feature>
<keyword evidence="3" id="KW-1185">Reference proteome</keyword>
<gene>
    <name evidence="2" type="ORF">NB231_01504</name>
</gene>
<accession>A4BS66</accession>